<dbReference type="InterPro" id="IPR006860">
    <property type="entry name" value="FecR"/>
</dbReference>
<dbReference type="InterPro" id="IPR032623">
    <property type="entry name" value="FecR_N"/>
</dbReference>
<dbReference type="Proteomes" id="UP000293172">
    <property type="component" value="Unassembled WGS sequence"/>
</dbReference>
<dbReference type="AlphaFoldDB" id="A0A4Q9QUN7"/>
<evidence type="ECO:0000313" key="5">
    <source>
        <dbReference type="Proteomes" id="UP000293172"/>
    </source>
</evidence>
<dbReference type="EMBL" id="QJUL01000044">
    <property type="protein sequence ID" value="TBU86938.1"/>
    <property type="molecule type" value="Genomic_DNA"/>
</dbReference>
<accession>A0A4Q9QUN7</accession>
<dbReference type="GO" id="GO:0016989">
    <property type="term" value="F:sigma factor antagonist activity"/>
    <property type="evidence" value="ECO:0007669"/>
    <property type="project" value="TreeGrafter"/>
</dbReference>
<comment type="caution">
    <text evidence="4">The sequence shown here is derived from an EMBL/GenBank/DDBJ whole genome shotgun (WGS) entry which is preliminary data.</text>
</comment>
<reference evidence="4 5" key="1">
    <citation type="submission" date="2018-06" db="EMBL/GenBank/DDBJ databases">
        <title>Three novel Pseudomonas species isolated from symptomatic oak.</title>
        <authorList>
            <person name="Bueno-Gonzalez V."/>
            <person name="Brady C."/>
        </authorList>
    </citation>
    <scope>NUCLEOTIDE SEQUENCE [LARGE SCALE GENOMIC DNA]</scope>
    <source>
        <strain evidence="4 5">P6B</strain>
    </source>
</reference>
<sequence>MAAPHSAPAVPADDPIREAAARWHDRLRHERVSAEDRAAFERWCVSAPAHRRAYDAVERAWQRAQVHAEDPQILALRQEAALRLTRLTARRRFTLPRMLATAAAMTVVGLLGVAAWRFYDAEAPIQSLAAAPARLLQEIRGIEYYRTAVGERLNVALDDGSLVTLNTYSDMKVEFTAEERKIVLNRGQVLFEVAKDSARPFVVEAQDRRFIAVGTAFDVRVDNRRVQLTMLEGSVMVEPIAAPPASGAATAPQRKNSTPELVLTAGQQLVAMPTQAEDEVRPTNADRVSSWRNGQVIFEQTRLADAVAELNRYTRTPIEIADPGLSDLQISGAFRTGRNDTFVEAVTLYFPIDAQRNADAILLTRRQ</sequence>
<proteinExistence type="predicted"/>
<dbReference type="RefSeq" id="WP_131199010.1">
    <property type="nucleotide sequence ID" value="NZ_QJUL01000044.1"/>
</dbReference>
<feature type="domain" description="FecR protein" evidence="2">
    <location>
        <begin position="145"/>
        <end position="235"/>
    </location>
</feature>
<evidence type="ECO:0000259" key="2">
    <source>
        <dbReference type="Pfam" id="PF04773"/>
    </source>
</evidence>
<dbReference type="Pfam" id="PF16220">
    <property type="entry name" value="DUF4880"/>
    <property type="match status" value="1"/>
</dbReference>
<feature type="domain" description="FecR N-terminal" evidence="3">
    <location>
        <begin position="18"/>
        <end position="59"/>
    </location>
</feature>
<dbReference type="Pfam" id="PF04773">
    <property type="entry name" value="FecR"/>
    <property type="match status" value="1"/>
</dbReference>
<dbReference type="PIRSF" id="PIRSF018266">
    <property type="entry name" value="FecR"/>
    <property type="match status" value="1"/>
</dbReference>
<evidence type="ECO:0008006" key="6">
    <source>
        <dbReference type="Google" id="ProtNLM"/>
    </source>
</evidence>
<gene>
    <name evidence="4" type="ORF">DNK44_21725</name>
</gene>
<organism evidence="4 5">
    <name type="scientific">Phytopseudomonas dryadis</name>
    <dbReference type="NCBI Taxonomy" id="2487520"/>
    <lineage>
        <taxon>Bacteria</taxon>
        <taxon>Pseudomonadati</taxon>
        <taxon>Pseudomonadota</taxon>
        <taxon>Gammaproteobacteria</taxon>
        <taxon>Pseudomonadales</taxon>
        <taxon>Pseudomonadaceae</taxon>
        <taxon>Phytopseudomonas</taxon>
    </lineage>
</organism>
<dbReference type="PANTHER" id="PTHR30273:SF2">
    <property type="entry name" value="PROTEIN FECR"/>
    <property type="match status" value="1"/>
</dbReference>
<dbReference type="InterPro" id="IPR012373">
    <property type="entry name" value="Ferrdict_sens_TM"/>
</dbReference>
<keyword evidence="1" id="KW-1133">Transmembrane helix</keyword>
<evidence type="ECO:0000256" key="1">
    <source>
        <dbReference type="SAM" id="Phobius"/>
    </source>
</evidence>
<dbReference type="PANTHER" id="PTHR30273">
    <property type="entry name" value="PERIPLASMIC SIGNAL SENSOR AND SIGMA FACTOR ACTIVATOR FECR-RELATED"/>
    <property type="match status" value="1"/>
</dbReference>
<dbReference type="OrthoDB" id="9798846at2"/>
<dbReference type="Gene3D" id="2.60.120.1440">
    <property type="match status" value="1"/>
</dbReference>
<keyword evidence="1" id="KW-0472">Membrane</keyword>
<name>A0A4Q9QUN7_9GAMM</name>
<feature type="transmembrane region" description="Helical" evidence="1">
    <location>
        <begin position="99"/>
        <end position="119"/>
    </location>
</feature>
<dbReference type="Gene3D" id="3.55.50.30">
    <property type="match status" value="1"/>
</dbReference>
<protein>
    <recommendedName>
        <fullName evidence="6">Iron dicitrate transport regulator FecR</fullName>
    </recommendedName>
</protein>
<keyword evidence="1" id="KW-0812">Transmembrane</keyword>
<evidence type="ECO:0000313" key="4">
    <source>
        <dbReference type="EMBL" id="TBU86938.1"/>
    </source>
</evidence>
<evidence type="ECO:0000259" key="3">
    <source>
        <dbReference type="Pfam" id="PF16220"/>
    </source>
</evidence>